<evidence type="ECO:0000313" key="1">
    <source>
        <dbReference type="EMBL" id="AEV18273.1"/>
    </source>
</evidence>
<dbReference type="Proteomes" id="UP000005636">
    <property type="component" value="Chromosome"/>
</dbReference>
<dbReference type="EMBL" id="CP003125">
    <property type="protein sequence ID" value="AEV18273.1"/>
    <property type="molecule type" value="Genomic_DNA"/>
</dbReference>
<reference evidence="1 2" key="1">
    <citation type="submission" date="2011-11" db="EMBL/GenBank/DDBJ databases">
        <title>Complete genome sequence of thermophilic Geobacillus thermoleovorans CCB_US3_UF5.</title>
        <authorList>
            <person name="Muhd Sakaff M.K.L."/>
            <person name="Abdul Rahman A.Y."/>
            <person name="Saito J.A."/>
            <person name="Hou S."/>
            <person name="Alam M."/>
        </authorList>
    </citation>
    <scope>NUCLEOTIDE SEQUENCE [LARGE SCALE GENOMIC DNA]</scope>
    <source>
        <strain evidence="1 2">CCB_US3_UF5</strain>
    </source>
</reference>
<accession>A0ABN3ZSM4</accession>
<protein>
    <submittedName>
        <fullName evidence="1">Uncharacterized protein</fullName>
    </submittedName>
</protein>
<evidence type="ECO:0000313" key="2">
    <source>
        <dbReference type="Proteomes" id="UP000005636"/>
    </source>
</evidence>
<proteinExistence type="predicted"/>
<organism evidence="1 2">
    <name type="scientific">Geobacillus thermoleovorans CCB_US3_UF5</name>
    <dbReference type="NCBI Taxonomy" id="1111068"/>
    <lineage>
        <taxon>Bacteria</taxon>
        <taxon>Bacillati</taxon>
        <taxon>Bacillota</taxon>
        <taxon>Bacilli</taxon>
        <taxon>Bacillales</taxon>
        <taxon>Anoxybacillaceae</taxon>
        <taxon>Geobacillus</taxon>
        <taxon>Geobacillus thermoleovorans group</taxon>
    </lineage>
</organism>
<sequence>MRGRGLVTLSYSILCKEKDFHEKKRFYCEGLTLRVRRPHHFPSYEQRQNREC</sequence>
<name>A0ABN3ZSM4_GEOTH</name>
<keyword evidence="2" id="KW-1185">Reference proteome</keyword>
<gene>
    <name evidence="1" type="ORF">GTCCBUS3UF5_9520</name>
</gene>